<sequence length="261" mass="29799">MRPHVHTMTSRWFTDPAAAGPAPINRTFTPFEESHFTAILEFARNPANENWENLRCLDASGTVVHDMSVGVKAAPSTDKMEAAIKARTGVRQWHNHPSEDSLSHYDWQFAAWSPHIEILVLNKRESFFVGRIVKEDDRFNHIFPWLSRLSTDLHFEIDRIAKKQKLDFSLFEPLSKLTGHILNTALATCCSSVRYAYHLSPDDQAVVAACSSLRILQDGLEYARLAIEQEFECLRLWKTLKTADDRAQALEFMRNVGSEGR</sequence>
<evidence type="ECO:0000313" key="2">
    <source>
        <dbReference type="EMBL" id="SFH71001.1"/>
    </source>
</evidence>
<protein>
    <submittedName>
        <fullName evidence="2">Uncharacterized protein</fullName>
    </submittedName>
</protein>
<proteinExistence type="predicted"/>
<dbReference type="KEGG" id="mphy:MCBMB27_05751"/>
<gene>
    <name evidence="1" type="ORF">MCBMB27_05751</name>
    <name evidence="2" type="ORF">SAMN05192567_1485</name>
</gene>
<keyword evidence="1" id="KW-0614">Plasmid</keyword>
<reference evidence="2 4" key="2">
    <citation type="submission" date="2016-10" db="EMBL/GenBank/DDBJ databases">
        <authorList>
            <person name="Varghese N."/>
            <person name="Submissions S."/>
        </authorList>
    </citation>
    <scope>NUCLEOTIDE SEQUENCE [LARGE SCALE GENOMIC DNA]</scope>
    <source>
        <strain evidence="2 4">CBMB27</strain>
    </source>
</reference>
<geneLocation type="plasmid" evidence="1 3">
    <name>CBMB27-p1</name>
</geneLocation>
<name>A0AAE8HY36_9HYPH</name>
<dbReference type="EMBL" id="FOPK01000048">
    <property type="protein sequence ID" value="SFH71001.1"/>
    <property type="molecule type" value="Genomic_DNA"/>
</dbReference>
<keyword evidence="3" id="KW-1185">Reference proteome</keyword>
<accession>A0AAE8HY36</accession>
<reference evidence="1 3" key="1">
    <citation type="submission" date="2016-04" db="EMBL/GenBank/DDBJ databases">
        <title>Complete genome sequencing and analysis of CBMB27, Methylobacterium phyllosphaerae isolated from leaf tissues of rice (Oryza sativa L.).</title>
        <authorList>
            <person name="Lee Y."/>
            <person name="Hwangbo K."/>
            <person name="Chung H."/>
            <person name="Yoo J."/>
            <person name="Kim K.Y."/>
            <person name="Sa T.M."/>
            <person name="Um Y."/>
            <person name="Madhaiyan M."/>
        </authorList>
    </citation>
    <scope>NUCLEOTIDE SEQUENCE [LARGE SCALE GENOMIC DNA]</scope>
    <source>
        <strain evidence="1 3">CBMB27</strain>
        <plasmid evidence="1 3">CBMB27-p1</plasmid>
    </source>
</reference>
<dbReference type="AlphaFoldDB" id="A0AAE8HY36"/>
<dbReference type="Proteomes" id="UP000199140">
    <property type="component" value="Unassembled WGS sequence"/>
</dbReference>
<dbReference type="EMBL" id="CP015368">
    <property type="protein sequence ID" value="APT35042.1"/>
    <property type="molecule type" value="Genomic_DNA"/>
</dbReference>
<dbReference type="Proteomes" id="UP000185487">
    <property type="component" value="Plasmid CBMB27-p1"/>
</dbReference>
<evidence type="ECO:0000313" key="3">
    <source>
        <dbReference type="Proteomes" id="UP000185487"/>
    </source>
</evidence>
<organism evidence="2 4">
    <name type="scientific">Methylobacterium phyllosphaerae</name>
    <dbReference type="NCBI Taxonomy" id="418223"/>
    <lineage>
        <taxon>Bacteria</taxon>
        <taxon>Pseudomonadati</taxon>
        <taxon>Pseudomonadota</taxon>
        <taxon>Alphaproteobacteria</taxon>
        <taxon>Hyphomicrobiales</taxon>
        <taxon>Methylobacteriaceae</taxon>
        <taxon>Methylobacterium</taxon>
    </lineage>
</organism>
<evidence type="ECO:0000313" key="1">
    <source>
        <dbReference type="EMBL" id="APT35042.1"/>
    </source>
</evidence>
<evidence type="ECO:0000313" key="4">
    <source>
        <dbReference type="Proteomes" id="UP000199140"/>
    </source>
</evidence>